<dbReference type="GO" id="GO:0005577">
    <property type="term" value="C:fibrinogen complex"/>
    <property type="evidence" value="ECO:0007669"/>
    <property type="project" value="InterPro"/>
</dbReference>
<protein>
    <recommendedName>
        <fullName evidence="2">Fibrinogen alpha chain</fullName>
    </recommendedName>
</protein>
<dbReference type="InterPro" id="IPR020837">
    <property type="entry name" value="Fibrinogen_CS"/>
</dbReference>
<dbReference type="Gene3D" id="3.90.215.10">
    <property type="entry name" value="Gamma Fibrinogen, chain A, domain 1"/>
    <property type="match status" value="1"/>
</dbReference>
<keyword evidence="10" id="KW-0391">Immunity</keyword>
<evidence type="ECO:0000256" key="15">
    <source>
        <dbReference type="ARBA" id="ARBA00023180"/>
    </source>
</evidence>
<dbReference type="GO" id="GO:0042730">
    <property type="term" value="P:fibrinolysis"/>
    <property type="evidence" value="ECO:0007669"/>
    <property type="project" value="TreeGrafter"/>
</dbReference>
<keyword evidence="13" id="KW-1064">Adaptive immunity</keyword>
<comment type="subcellular location">
    <subcellularLocation>
        <location evidence="1">Secreted</location>
    </subcellularLocation>
</comment>
<dbReference type="InterPro" id="IPR012290">
    <property type="entry name" value="Fibrinogen_a/b/g_coil_dom"/>
</dbReference>
<dbReference type="GO" id="GO:0051258">
    <property type="term" value="P:protein polymerization"/>
    <property type="evidence" value="ECO:0007669"/>
    <property type="project" value="InterPro"/>
</dbReference>
<dbReference type="SMART" id="SM00186">
    <property type="entry name" value="FBG"/>
    <property type="match status" value="1"/>
</dbReference>
<dbReference type="CDD" id="cd00087">
    <property type="entry name" value="FReD"/>
    <property type="match status" value="1"/>
</dbReference>
<organism evidence="21 22">
    <name type="scientific">Sciurus carolinensis</name>
    <name type="common">Eastern gray squirrel</name>
    <dbReference type="NCBI Taxonomy" id="30640"/>
    <lineage>
        <taxon>Eukaryota</taxon>
        <taxon>Metazoa</taxon>
        <taxon>Chordata</taxon>
        <taxon>Craniata</taxon>
        <taxon>Vertebrata</taxon>
        <taxon>Euteleostomi</taxon>
        <taxon>Mammalia</taxon>
        <taxon>Eutheria</taxon>
        <taxon>Euarchontoglires</taxon>
        <taxon>Glires</taxon>
        <taxon>Rodentia</taxon>
        <taxon>Sciuromorpha</taxon>
        <taxon>Sciuridae</taxon>
        <taxon>Sciurinae</taxon>
        <taxon>Sciurini</taxon>
        <taxon>Sciurus</taxon>
    </lineage>
</organism>
<evidence type="ECO:0000256" key="10">
    <source>
        <dbReference type="ARBA" id="ARBA00022859"/>
    </source>
</evidence>
<evidence type="ECO:0000256" key="8">
    <source>
        <dbReference type="ARBA" id="ARBA00022729"/>
    </source>
</evidence>
<dbReference type="GO" id="GO:0034116">
    <property type="term" value="P:positive regulation of heterotypic cell-cell adhesion"/>
    <property type="evidence" value="ECO:0007669"/>
    <property type="project" value="TreeGrafter"/>
</dbReference>
<dbReference type="Gene3D" id="4.10.530.10">
    <property type="entry name" value="Gamma-fibrinogen Carboxyl Terminal Fragment, domain 2"/>
    <property type="match status" value="1"/>
</dbReference>
<evidence type="ECO:0000256" key="2">
    <source>
        <dbReference type="ARBA" id="ARBA00017850"/>
    </source>
</evidence>
<sequence>MKYHEEKQSRTTGITGEGGCSLGEGEFLAEGAGARGPRIVERQQSACKEADWPSCSDEDWNHRCPSGCRMKGLIDEVNQDFTNRINKLKNSLFDFQKNNKDSNSLTRNIMELLRGDFARANNNDNTYNQVSEDLRSRIEILRRKVIEKVQHIQLLQNNVRAQLIEMKRLEVDIDIKIRSCQGSCSRTVSHEVDLRDYEDQQKQLEQIISQNLLPSADRQNLPLIKMSPVPDLVPGHFKSQLQKAPPEWKALTEMQQMRMELVGHGREGSTRGDSASYGTGSATENPRNPGPAGTGPWNPGSSRPVSGGNWNPGTAGSDSTGHWNPGSSGPGHSGNWSPGGSGPGSTGIRNPGSSGPGSFRPDSAGYGNTKPFNPDWGEFEEVTGSINPGTKKEFSTGKLVTSKGDKELLIGNEKVTSAGTSTSRHSCSKTITKTVIGADGRREVTKEVVNSEDAADCGDAIDLDSLHSFSAKGSLDEFAKRHPAEASFFDTSSIGKTFPSLLSPSFKEFGGKTQLGSESDIFTDAGEPSSSHTGASDFSRGKTSSHRKLVTSSSTTYSRGGSTTETKNYKMADEAGGETGHEELREAHTIKRGHAKYRASRDCDDVLQTHPSGAQSGIFKIKLPGSSKIFSVYCDQETSLGGWLLIQQRMDGSLNFNRTWQDYKRGFGSLNDKGEGEFWLGNDYLHLLTQRGSILRVELEDWDGKGAYAEYHFRVGSEEEGYALQVSSYTGTAGDALVEGSVEEGSEYTSHNGMQFSTFDRDADQWEENCAEVYGGGWWYNNCQAANLNGIYYAGGSYDPRNNSPYEIENGVVWVPFRGADYSLRVVRMKIKPLVTQ</sequence>
<gene>
    <name evidence="21" type="ORF">SUZIE_198440</name>
</gene>
<keyword evidence="9" id="KW-0106">Calcium</keyword>
<dbReference type="PROSITE" id="PS51406">
    <property type="entry name" value="FIBRINOGEN_C_2"/>
    <property type="match status" value="1"/>
</dbReference>
<keyword evidence="5" id="KW-0399">Innate immunity</keyword>
<dbReference type="FunFam" id="3.90.215.10:FF:000009">
    <property type="entry name" value="Fibrinogen alpha chain"/>
    <property type="match status" value="1"/>
</dbReference>
<evidence type="ECO:0000313" key="21">
    <source>
        <dbReference type="EMBL" id="MBZ3888536.1"/>
    </source>
</evidence>
<evidence type="ECO:0000313" key="22">
    <source>
        <dbReference type="Proteomes" id="UP001166674"/>
    </source>
</evidence>
<dbReference type="InterPro" id="IPR037579">
    <property type="entry name" value="FIB_ANG-like"/>
</dbReference>
<evidence type="ECO:0000256" key="9">
    <source>
        <dbReference type="ARBA" id="ARBA00022837"/>
    </source>
</evidence>
<keyword evidence="6" id="KW-0356">Hemostasis</keyword>
<dbReference type="Pfam" id="PF12160">
    <property type="entry name" value="Fibrinogen_aC"/>
    <property type="match status" value="1"/>
</dbReference>
<dbReference type="GO" id="GO:0005737">
    <property type="term" value="C:cytoplasm"/>
    <property type="evidence" value="ECO:0007669"/>
    <property type="project" value="UniProtKB-ARBA"/>
</dbReference>
<feature type="compositionally biased region" description="Basic and acidic residues" evidence="19">
    <location>
        <begin position="567"/>
        <end position="581"/>
    </location>
</feature>
<dbReference type="GO" id="GO:0071944">
    <property type="term" value="C:cell periphery"/>
    <property type="evidence" value="ECO:0007669"/>
    <property type="project" value="UniProtKB-ARBA"/>
</dbReference>
<dbReference type="SUPFAM" id="SSF58010">
    <property type="entry name" value="Fibrinogen coiled-coil and central regions"/>
    <property type="match status" value="1"/>
</dbReference>
<keyword evidence="8" id="KW-0732">Signal</keyword>
<evidence type="ECO:0000256" key="1">
    <source>
        <dbReference type="ARBA" id="ARBA00004613"/>
    </source>
</evidence>
<proteinExistence type="predicted"/>
<keyword evidence="16" id="KW-0379">Hydroxylation</keyword>
<evidence type="ECO:0000256" key="3">
    <source>
        <dbReference type="ARBA" id="ARBA00022525"/>
    </source>
</evidence>
<keyword evidence="4" id="KW-0597">Phosphoprotein</keyword>
<feature type="domain" description="Fibrinogen C-terminal" evidence="20">
    <location>
        <begin position="594"/>
        <end position="835"/>
    </location>
</feature>
<comment type="caution">
    <text evidence="21">The sequence shown here is derived from an EMBL/GenBank/DDBJ whole genome shotgun (WGS) entry which is preliminary data.</text>
</comment>
<feature type="compositionally biased region" description="Polar residues" evidence="19">
    <location>
        <begin position="299"/>
        <end position="320"/>
    </location>
</feature>
<evidence type="ECO:0000256" key="14">
    <source>
        <dbReference type="ARBA" id="ARBA00023157"/>
    </source>
</evidence>
<dbReference type="NCBIfam" id="NF040941">
    <property type="entry name" value="GGGWT_bact"/>
    <property type="match status" value="1"/>
</dbReference>
<feature type="compositionally biased region" description="Polar residues" evidence="19">
    <location>
        <begin position="271"/>
        <end position="286"/>
    </location>
</feature>
<feature type="region of interest" description="Disordered" evidence="19">
    <location>
        <begin position="517"/>
        <end position="581"/>
    </location>
</feature>
<dbReference type="GO" id="GO:0070527">
    <property type="term" value="P:platelet aggregation"/>
    <property type="evidence" value="ECO:0007669"/>
    <property type="project" value="TreeGrafter"/>
</dbReference>
<feature type="region of interest" description="Disordered" evidence="19">
    <location>
        <begin position="263"/>
        <end position="390"/>
    </location>
</feature>
<evidence type="ECO:0000256" key="16">
    <source>
        <dbReference type="ARBA" id="ARBA00023278"/>
    </source>
</evidence>
<evidence type="ECO:0000256" key="11">
    <source>
        <dbReference type="ARBA" id="ARBA00023054"/>
    </source>
</evidence>
<dbReference type="GO" id="GO:0072377">
    <property type="term" value="P:blood coagulation, common pathway"/>
    <property type="evidence" value="ECO:0007669"/>
    <property type="project" value="TreeGrafter"/>
</dbReference>
<evidence type="ECO:0000256" key="13">
    <source>
        <dbReference type="ARBA" id="ARBA00023130"/>
    </source>
</evidence>
<comment type="subunit">
    <text evidence="17">Heterohexamer; disulfide linked. Contains 2 sets of 3 non-identical chains (alpha, beta and gamma). The 2 heterotrimers are in head to head conformation with the N-termini in a small central domain.</text>
</comment>
<dbReference type="FunFam" id="1.20.5.50:FF:000006">
    <property type="entry name" value="Fibrinogen alpha chain"/>
    <property type="match status" value="1"/>
</dbReference>
<feature type="compositionally biased region" description="Gly residues" evidence="19">
    <location>
        <begin position="328"/>
        <end position="345"/>
    </location>
</feature>
<keyword evidence="14" id="KW-1015">Disulfide bond</keyword>
<dbReference type="InterPro" id="IPR021996">
    <property type="entry name" value="Fibrinogen_aC"/>
</dbReference>
<dbReference type="GO" id="GO:0046872">
    <property type="term" value="F:metal ion binding"/>
    <property type="evidence" value="ECO:0007669"/>
    <property type="project" value="UniProtKB-KW"/>
</dbReference>
<dbReference type="PANTHER" id="PTHR47221:SF3">
    <property type="entry name" value="FIBRINOGEN ALPHA CHAIN"/>
    <property type="match status" value="1"/>
</dbReference>
<comment type="function">
    <text evidence="18">Cleaved by the protease thrombin to yield monomers which, together with fibrinogen beta (FGB) and fibrinogen gamma (FGG), polymerize to form an insoluble fibrin matrix. Fibrin has a major function in hemostasis as one of the primary components of blood clots. In addition, functions during the early stages of wound repair to stabilize the lesion and guide cell migration during re-epithelialization. Was originally thought to be essential for platelet aggregation, based on in vitro studies using anticoagulated blood. However, subsequent studies have shown that it is not absolutely required for thrombus formation in vivo. Enhances expression of SELP in activated platelets via an ITGB3-dependent pathway. Maternal fibrinogen is essential for successful pregnancy. Fibrin deposition is also associated with infection, where it protects against IFNG-mediated hemorrhage. May also facilitate the immune response via both innate and T-cell mediated pathways.</text>
</comment>
<dbReference type="FunFam" id="4.10.530.10:FF:000002">
    <property type="entry name" value="Fibrinogen gamma chain"/>
    <property type="match status" value="1"/>
</dbReference>
<name>A0AA41NE39_SCICA</name>
<keyword evidence="3" id="KW-0964">Secreted</keyword>
<dbReference type="InterPro" id="IPR014716">
    <property type="entry name" value="Fibrinogen_a/b/g_C_1"/>
</dbReference>
<dbReference type="PROSITE" id="PS00514">
    <property type="entry name" value="FIBRINOGEN_C_1"/>
    <property type="match status" value="1"/>
</dbReference>
<evidence type="ECO:0000256" key="12">
    <source>
        <dbReference type="ARBA" id="ARBA00023084"/>
    </source>
</evidence>
<dbReference type="GO" id="GO:0030674">
    <property type="term" value="F:protein-macromolecule adaptor activity"/>
    <property type="evidence" value="ECO:0007669"/>
    <property type="project" value="TreeGrafter"/>
</dbReference>
<dbReference type="Pfam" id="PF00147">
    <property type="entry name" value="Fibrinogen_C"/>
    <property type="match status" value="1"/>
</dbReference>
<dbReference type="InterPro" id="IPR036056">
    <property type="entry name" value="Fibrinogen-like_C"/>
</dbReference>
<keyword evidence="7" id="KW-0479">Metal-binding</keyword>
<dbReference type="GO" id="GO:0005201">
    <property type="term" value="F:extracellular matrix structural constituent"/>
    <property type="evidence" value="ECO:0007669"/>
    <property type="project" value="TreeGrafter"/>
</dbReference>
<evidence type="ECO:0000256" key="7">
    <source>
        <dbReference type="ARBA" id="ARBA00022723"/>
    </source>
</evidence>
<dbReference type="InterPro" id="IPR002181">
    <property type="entry name" value="Fibrinogen_a/b/g_C_dom"/>
</dbReference>
<feature type="compositionally biased region" description="Low complexity" evidence="19">
    <location>
        <begin position="551"/>
        <end position="564"/>
    </location>
</feature>
<dbReference type="SMART" id="SM01212">
    <property type="entry name" value="Fib_alpha"/>
    <property type="match status" value="1"/>
</dbReference>
<evidence type="ECO:0000256" key="19">
    <source>
        <dbReference type="SAM" id="MobiDB-lite"/>
    </source>
</evidence>
<dbReference type="GO" id="GO:0002250">
    <property type="term" value="P:adaptive immune response"/>
    <property type="evidence" value="ECO:0007669"/>
    <property type="project" value="UniProtKB-KW"/>
</dbReference>
<dbReference type="SUPFAM" id="SSF56496">
    <property type="entry name" value="Fibrinogen C-terminal domain-like"/>
    <property type="match status" value="1"/>
</dbReference>
<keyword evidence="12" id="KW-0094">Blood coagulation</keyword>
<dbReference type="EMBL" id="JAATJV010423800">
    <property type="protein sequence ID" value="MBZ3888536.1"/>
    <property type="molecule type" value="Genomic_DNA"/>
</dbReference>
<reference evidence="21" key="1">
    <citation type="submission" date="2020-03" db="EMBL/GenBank/DDBJ databases">
        <title>Studies in the Genomics of Life Span.</title>
        <authorList>
            <person name="Glass D."/>
        </authorList>
    </citation>
    <scope>NUCLEOTIDE SEQUENCE</scope>
    <source>
        <strain evidence="21">SUZIE</strain>
        <tissue evidence="21">Muscle</tissue>
    </source>
</reference>
<dbReference type="GO" id="GO:0005102">
    <property type="term" value="F:signaling receptor binding"/>
    <property type="evidence" value="ECO:0007669"/>
    <property type="project" value="InterPro"/>
</dbReference>
<dbReference type="PANTHER" id="PTHR47221">
    <property type="entry name" value="FIBRINOGEN ALPHA CHAIN"/>
    <property type="match status" value="1"/>
</dbReference>
<keyword evidence="11" id="KW-0175">Coiled coil</keyword>
<evidence type="ECO:0000256" key="5">
    <source>
        <dbReference type="ARBA" id="ARBA00022588"/>
    </source>
</evidence>
<dbReference type="AlphaFoldDB" id="A0AA41NE39"/>
<keyword evidence="15" id="KW-0325">Glycoprotein</keyword>
<accession>A0AA41NE39</accession>
<evidence type="ECO:0000256" key="6">
    <source>
        <dbReference type="ARBA" id="ARBA00022696"/>
    </source>
</evidence>
<keyword evidence="22" id="KW-1185">Reference proteome</keyword>
<dbReference type="Pfam" id="PF08702">
    <property type="entry name" value="Fib_alpha"/>
    <property type="match status" value="1"/>
</dbReference>
<evidence type="ECO:0000256" key="4">
    <source>
        <dbReference type="ARBA" id="ARBA00022553"/>
    </source>
</evidence>
<dbReference type="Gene3D" id="1.20.5.50">
    <property type="match status" value="1"/>
</dbReference>
<evidence type="ECO:0000256" key="18">
    <source>
        <dbReference type="ARBA" id="ARBA00054782"/>
    </source>
</evidence>
<evidence type="ECO:0000256" key="17">
    <source>
        <dbReference type="ARBA" id="ARBA00025974"/>
    </source>
</evidence>
<dbReference type="Proteomes" id="UP001166674">
    <property type="component" value="Unassembled WGS sequence"/>
</dbReference>
<dbReference type="GO" id="GO:0045087">
    <property type="term" value="P:innate immune response"/>
    <property type="evidence" value="ECO:0007669"/>
    <property type="project" value="UniProtKB-KW"/>
</dbReference>
<evidence type="ECO:0000259" key="20">
    <source>
        <dbReference type="PROSITE" id="PS51406"/>
    </source>
</evidence>